<evidence type="ECO:0000256" key="6">
    <source>
        <dbReference type="ARBA" id="ARBA00034000"/>
    </source>
</evidence>
<evidence type="ECO:0000259" key="8">
    <source>
        <dbReference type="Pfam" id="PF00905"/>
    </source>
</evidence>
<dbReference type="PANTHER" id="PTHR30627">
    <property type="entry name" value="PEPTIDOGLYCAN D,D-TRANSPEPTIDASE"/>
    <property type="match status" value="1"/>
</dbReference>
<dbReference type="GO" id="GO:0046677">
    <property type="term" value="P:response to antibiotic"/>
    <property type="evidence" value="ECO:0007669"/>
    <property type="project" value="InterPro"/>
</dbReference>
<sequence>MKKFGVIFLLFSAFLVACSDEEEEVQPEERLEEYVALWNEENFGEMHTRVIDTPKEKFVDRYQKIYEDIEAEDLSVTFEVPEPVEGEEESEEEEESTEETFPISVSMESLAGPIEFDSEITMVKEEPETEDGEVDWKVSWSPALIFPELQDATTEIDFENTEPVRGQIFDRNRKGLAVNESIYELGVVPERFENEDAEKEEIAEAIGVSVDEIESAMSASWVQPSYFVPLKVVPGLEKDNIDDAVESITPLTYQTTTGRIYPLAEAAGHLVGYAAKINAEKLEEVDQSRYTDQDVIGYRGLEQLYEDRLKGERGIKIIAVTEENEKTTIAEKEVQNGENITLTIDIEVQQQLFNEMSGDAGTAAAINPKTGETLALVSAPAFDPNAFIYGLSNSQWQEWQEDEQNPMLNRFAATFSPGSVIKPVTSAIGLESGSIDPSEGLEINGLTWQKDGWGNYSVTRVSESSGPVDLMDALVRSDNIYFAQQALSMGEDVLVEGLKEFGFEEEFPFTYPIESSTLSNNGALDREVLLADTSYGQGEMEMSALHLAMTYTPIINQGDLMQPILEMDEESGQVWKEDILSAEHVDFLAGALSNVVTDGTARTANRESVVISGKTGTAELKQSQADESGQENGWFVGYPDDQEILISMMIEKIQDQDNGSGYVANKVANVIENLR</sequence>
<comment type="catalytic activity">
    <reaction evidence="6">
        <text>Preferential cleavage: (Ac)2-L-Lys-D-Ala-|-D-Ala. Also transpeptidation of peptidyl-alanyl moieties that are N-acyl substituents of D-alanine.</text>
        <dbReference type="EC" id="3.4.16.4"/>
    </reaction>
</comment>
<dbReference type="EC" id="3.4.16.4" evidence="4"/>
<gene>
    <name evidence="11" type="ORF">DFR57_10337</name>
</gene>
<evidence type="ECO:0000313" key="12">
    <source>
        <dbReference type="Proteomes" id="UP000252585"/>
    </source>
</evidence>
<dbReference type="EMBL" id="QPJJ01000003">
    <property type="protein sequence ID" value="RCW74741.1"/>
    <property type="molecule type" value="Genomic_DNA"/>
</dbReference>
<dbReference type="Gene3D" id="3.40.710.10">
    <property type="entry name" value="DD-peptidase/beta-lactamase superfamily"/>
    <property type="match status" value="1"/>
</dbReference>
<dbReference type="InterPro" id="IPR012338">
    <property type="entry name" value="Beta-lactam/transpept-like"/>
</dbReference>
<dbReference type="GO" id="GO:0009252">
    <property type="term" value="P:peptidoglycan biosynthetic process"/>
    <property type="evidence" value="ECO:0007669"/>
    <property type="project" value="UniProtKB-UniPathway"/>
</dbReference>
<dbReference type="PANTHER" id="PTHR30627:SF25">
    <property type="entry name" value="PENICILLIN-BINDING PROTEIN 3"/>
    <property type="match status" value="1"/>
</dbReference>
<feature type="domain" description="Penicillin-binding protein transpeptidase" evidence="8">
    <location>
        <begin position="361"/>
        <end position="669"/>
    </location>
</feature>
<dbReference type="Pfam" id="PF03717">
    <property type="entry name" value="PBP_dimer"/>
    <property type="match status" value="1"/>
</dbReference>
<dbReference type="RefSeq" id="WP_114351862.1">
    <property type="nucleotide sequence ID" value="NZ_QPJJ01000003.1"/>
</dbReference>
<evidence type="ECO:0000313" key="11">
    <source>
        <dbReference type="EMBL" id="RCW74741.1"/>
    </source>
</evidence>
<proteinExistence type="inferred from homology"/>
<keyword evidence="5" id="KW-0472">Membrane</keyword>
<dbReference type="Gene3D" id="3.30.1390.30">
    <property type="entry name" value="Penicillin-binding protein 2a, domain 3"/>
    <property type="match status" value="1"/>
</dbReference>
<dbReference type="InterPro" id="IPR050515">
    <property type="entry name" value="Beta-lactam/transpept"/>
</dbReference>
<dbReference type="Pfam" id="PF00905">
    <property type="entry name" value="Transpeptidase"/>
    <property type="match status" value="1"/>
</dbReference>
<dbReference type="PROSITE" id="PS51257">
    <property type="entry name" value="PROKAR_LIPOPROTEIN"/>
    <property type="match status" value="1"/>
</dbReference>
<dbReference type="SUPFAM" id="SSF56519">
    <property type="entry name" value="Penicillin binding protein dimerisation domain"/>
    <property type="match status" value="1"/>
</dbReference>
<accession>A0A368Y391</accession>
<reference evidence="11 12" key="1">
    <citation type="submission" date="2018-07" db="EMBL/GenBank/DDBJ databases">
        <title>Genomic Encyclopedia of Type Strains, Phase IV (KMG-IV): sequencing the most valuable type-strain genomes for metagenomic binning, comparative biology and taxonomic classification.</title>
        <authorList>
            <person name="Goeker M."/>
        </authorList>
    </citation>
    <scope>NUCLEOTIDE SEQUENCE [LARGE SCALE GENOMIC DNA]</scope>
    <source>
        <strain evidence="11 12">DSM 27696</strain>
    </source>
</reference>
<dbReference type="GO" id="GO:0005886">
    <property type="term" value="C:plasma membrane"/>
    <property type="evidence" value="ECO:0007669"/>
    <property type="project" value="TreeGrafter"/>
</dbReference>
<organism evidence="11 12">
    <name type="scientific">Saliterribacillus persicus</name>
    <dbReference type="NCBI Taxonomy" id="930114"/>
    <lineage>
        <taxon>Bacteria</taxon>
        <taxon>Bacillati</taxon>
        <taxon>Bacillota</taxon>
        <taxon>Bacilli</taxon>
        <taxon>Bacillales</taxon>
        <taxon>Bacillaceae</taxon>
        <taxon>Saliterribacillus</taxon>
    </lineage>
</organism>
<comment type="subcellular location">
    <subcellularLocation>
        <location evidence="1">Membrane</location>
    </subcellularLocation>
</comment>
<evidence type="ECO:0000256" key="5">
    <source>
        <dbReference type="ARBA" id="ARBA00023136"/>
    </source>
</evidence>
<evidence type="ECO:0000259" key="9">
    <source>
        <dbReference type="Pfam" id="PF03717"/>
    </source>
</evidence>
<comment type="caution">
    <text evidence="11">The sequence shown here is derived from an EMBL/GenBank/DDBJ whole genome shotgun (WGS) entry which is preliminary data.</text>
</comment>
<dbReference type="OrthoDB" id="9766847at2"/>
<dbReference type="Gene3D" id="3.10.450.100">
    <property type="entry name" value="NTF2-like, domain 1"/>
    <property type="match status" value="1"/>
</dbReference>
<evidence type="ECO:0000259" key="10">
    <source>
        <dbReference type="Pfam" id="PF05223"/>
    </source>
</evidence>
<evidence type="ECO:0000256" key="3">
    <source>
        <dbReference type="ARBA" id="ARBA00007171"/>
    </source>
</evidence>
<evidence type="ECO:0000256" key="7">
    <source>
        <dbReference type="SAM" id="MobiDB-lite"/>
    </source>
</evidence>
<protein>
    <recommendedName>
        <fullName evidence="4">serine-type D-Ala-D-Ala carboxypeptidase</fullName>
        <ecNumber evidence="4">3.4.16.4</ecNumber>
    </recommendedName>
</protein>
<dbReference type="GO" id="GO:0008658">
    <property type="term" value="F:penicillin binding"/>
    <property type="evidence" value="ECO:0007669"/>
    <property type="project" value="InterPro"/>
</dbReference>
<evidence type="ECO:0000256" key="1">
    <source>
        <dbReference type="ARBA" id="ARBA00004370"/>
    </source>
</evidence>
<evidence type="ECO:0000256" key="2">
    <source>
        <dbReference type="ARBA" id="ARBA00004752"/>
    </source>
</evidence>
<comment type="pathway">
    <text evidence="2">Cell wall biogenesis; peptidoglycan biosynthesis.</text>
</comment>
<feature type="domain" description="Penicillin-binding protein dimerisation" evidence="9">
    <location>
        <begin position="161"/>
        <end position="325"/>
    </location>
</feature>
<dbReference type="InterPro" id="IPR005311">
    <property type="entry name" value="PBP_dimer"/>
</dbReference>
<dbReference type="GO" id="GO:0071555">
    <property type="term" value="P:cell wall organization"/>
    <property type="evidence" value="ECO:0007669"/>
    <property type="project" value="TreeGrafter"/>
</dbReference>
<feature type="compositionally biased region" description="Acidic residues" evidence="7">
    <location>
        <begin position="82"/>
        <end position="98"/>
    </location>
</feature>
<dbReference type="GO" id="GO:0071972">
    <property type="term" value="F:peptidoglycan L,D-transpeptidase activity"/>
    <property type="evidence" value="ECO:0007669"/>
    <property type="project" value="TreeGrafter"/>
</dbReference>
<dbReference type="AlphaFoldDB" id="A0A368Y391"/>
<name>A0A368Y391_9BACI</name>
<feature type="domain" description="NTF2-like N-terminal transpeptidase" evidence="10">
    <location>
        <begin position="26"/>
        <end position="151"/>
    </location>
</feature>
<dbReference type="InterPro" id="IPR032710">
    <property type="entry name" value="NTF2-like_dom_sf"/>
</dbReference>
<dbReference type="UniPathway" id="UPA00219"/>
<keyword evidence="12" id="KW-1185">Reference proteome</keyword>
<feature type="region of interest" description="Disordered" evidence="7">
    <location>
        <begin position="79"/>
        <end position="101"/>
    </location>
</feature>
<dbReference type="SUPFAM" id="SSF54427">
    <property type="entry name" value="NTF2-like"/>
    <property type="match status" value="1"/>
</dbReference>
<dbReference type="GO" id="GO:0009002">
    <property type="term" value="F:serine-type D-Ala-D-Ala carboxypeptidase activity"/>
    <property type="evidence" value="ECO:0007669"/>
    <property type="project" value="UniProtKB-EC"/>
</dbReference>
<dbReference type="Pfam" id="PF05223">
    <property type="entry name" value="MecA_N"/>
    <property type="match status" value="1"/>
</dbReference>
<dbReference type="Proteomes" id="UP000252585">
    <property type="component" value="Unassembled WGS sequence"/>
</dbReference>
<dbReference type="InterPro" id="IPR001460">
    <property type="entry name" value="PCN-bd_Tpept"/>
</dbReference>
<dbReference type="InterPro" id="IPR036138">
    <property type="entry name" value="PBP_dimer_sf"/>
</dbReference>
<evidence type="ECO:0000256" key="4">
    <source>
        <dbReference type="ARBA" id="ARBA00012448"/>
    </source>
</evidence>
<dbReference type="InterPro" id="IPR007887">
    <property type="entry name" value="MecA_N"/>
</dbReference>
<comment type="similarity">
    <text evidence="3">Belongs to the transpeptidase family.</text>
</comment>
<dbReference type="SUPFAM" id="SSF56601">
    <property type="entry name" value="beta-lactamase/transpeptidase-like"/>
    <property type="match status" value="1"/>
</dbReference>
<dbReference type="Gene3D" id="3.90.1310.10">
    <property type="entry name" value="Penicillin-binding protein 2a (Domain 2)"/>
    <property type="match status" value="1"/>
</dbReference>